<evidence type="ECO:0000256" key="2">
    <source>
        <dbReference type="ARBA" id="ARBA00022679"/>
    </source>
</evidence>
<organism evidence="10 11">
    <name type="scientific">Pinctada imbricata</name>
    <name type="common">Atlantic pearl-oyster</name>
    <name type="synonym">Pinctada martensii</name>
    <dbReference type="NCBI Taxonomy" id="66713"/>
    <lineage>
        <taxon>Eukaryota</taxon>
        <taxon>Metazoa</taxon>
        <taxon>Spiralia</taxon>
        <taxon>Lophotrochozoa</taxon>
        <taxon>Mollusca</taxon>
        <taxon>Bivalvia</taxon>
        <taxon>Autobranchia</taxon>
        <taxon>Pteriomorphia</taxon>
        <taxon>Pterioida</taxon>
        <taxon>Pterioidea</taxon>
        <taxon>Pteriidae</taxon>
        <taxon>Pinctada</taxon>
    </lineage>
</organism>
<dbReference type="AlphaFoldDB" id="A0AA88XJ88"/>
<evidence type="ECO:0000259" key="8">
    <source>
        <dbReference type="PROSITE" id="PS50280"/>
    </source>
</evidence>
<dbReference type="PROSITE" id="PS01360">
    <property type="entry name" value="ZF_MYND_1"/>
    <property type="match status" value="1"/>
</dbReference>
<dbReference type="PROSITE" id="PS50280">
    <property type="entry name" value="SET"/>
    <property type="match status" value="1"/>
</dbReference>
<accession>A0AA88XJ88</accession>
<keyword evidence="2" id="KW-0808">Transferase</keyword>
<evidence type="ECO:0000256" key="1">
    <source>
        <dbReference type="ARBA" id="ARBA00022603"/>
    </source>
</evidence>
<dbReference type="SUPFAM" id="SSF144232">
    <property type="entry name" value="HIT/MYND zinc finger-like"/>
    <property type="match status" value="2"/>
</dbReference>
<dbReference type="GO" id="GO:0032259">
    <property type="term" value="P:methylation"/>
    <property type="evidence" value="ECO:0007669"/>
    <property type="project" value="UniProtKB-KW"/>
</dbReference>
<evidence type="ECO:0000256" key="5">
    <source>
        <dbReference type="ARBA" id="ARBA00022771"/>
    </source>
</evidence>
<evidence type="ECO:0000259" key="9">
    <source>
        <dbReference type="PROSITE" id="PS50865"/>
    </source>
</evidence>
<dbReference type="InterPro" id="IPR011990">
    <property type="entry name" value="TPR-like_helical_dom_sf"/>
</dbReference>
<feature type="domain" description="SET" evidence="8">
    <location>
        <begin position="266"/>
        <end position="610"/>
    </location>
</feature>
<dbReference type="InterPro" id="IPR046341">
    <property type="entry name" value="SET_dom_sf"/>
</dbReference>
<keyword evidence="4" id="KW-0479">Metal-binding</keyword>
<proteinExistence type="predicted"/>
<feature type="domain" description="MYND-type" evidence="9">
    <location>
        <begin position="646"/>
        <end position="687"/>
    </location>
</feature>
<dbReference type="PANTHER" id="PTHR46402:SF2">
    <property type="entry name" value="HISTONE-LYSINE N-TRIMETHYLTRANSFERASE SMYD5"/>
    <property type="match status" value="1"/>
</dbReference>
<keyword evidence="1" id="KW-0489">Methyltransferase</keyword>
<dbReference type="PANTHER" id="PTHR46402">
    <property type="entry name" value="SET AND MYND DOMAIN-CONTAINING PROTEIN 5"/>
    <property type="match status" value="1"/>
</dbReference>
<dbReference type="EMBL" id="VSWD01000012">
    <property type="protein sequence ID" value="KAK3085405.1"/>
    <property type="molecule type" value="Genomic_DNA"/>
</dbReference>
<gene>
    <name evidence="10" type="ORF">FSP39_002846</name>
</gene>
<evidence type="ECO:0000313" key="11">
    <source>
        <dbReference type="Proteomes" id="UP001186944"/>
    </source>
</evidence>
<dbReference type="GO" id="GO:0042799">
    <property type="term" value="F:histone H4K20 methyltransferase activity"/>
    <property type="evidence" value="ECO:0007669"/>
    <property type="project" value="TreeGrafter"/>
</dbReference>
<feature type="domain" description="MYND-type" evidence="9">
    <location>
        <begin position="323"/>
        <end position="390"/>
    </location>
</feature>
<evidence type="ECO:0000256" key="6">
    <source>
        <dbReference type="ARBA" id="ARBA00022833"/>
    </source>
</evidence>
<dbReference type="GO" id="GO:0045814">
    <property type="term" value="P:negative regulation of gene expression, epigenetic"/>
    <property type="evidence" value="ECO:0007669"/>
    <property type="project" value="TreeGrafter"/>
</dbReference>
<evidence type="ECO:0000256" key="4">
    <source>
        <dbReference type="ARBA" id="ARBA00022723"/>
    </source>
</evidence>
<dbReference type="InterPro" id="IPR002893">
    <property type="entry name" value="Znf_MYND"/>
</dbReference>
<sequence length="704" mass="79893">MVTIMQKCSFSRATCHIKLSNFYKALEDAKEARLRGEQSVNLALIGGDAAVNLSKMEDACSFYTMGLKVDPTNTSVIDRLQMLQEMILPDYDLEGGCDSDQGYSAVTLFNQEPYPGDDELISKEKQTILAKFCLEDTEPWKENVEDAEKQRASNIAMGAHEFMVDNKLEDALKEYTLAVKADPGNSILRRLRAEVLYILDDKYAALRELWAVPTEKKSLDVWKFGGQILYEINMPLHAEVWLKTATKMTGNQDDAAKVLFQKARTHRLYSAMSKDFPINIDFGEHGRSIFATKEIKTGNEVFTDLPMVMGKMLDKETYGQDICDNCATSLMTPRDYFGGRFESLADDVKSLVEEYWPNISITTCDKCKVTKYCSAECQEDAWKSHHEVLCPARCEAARKLHDISENFGHGKNEHGETVELWDARISPMLLARIWAGIVTAAKEMMKDAGVDKPTTEHWLKAKSPYKRFLAFGVDSPSKKYKVVYNLIRDIFTDCGDDIQYNITESEFNGRFFQAECNFHVFSAPVTPYHRFKDRISKLEGDDRVKSNLQKLKAEPNVAPLCGIFPLLHCMNHSCYQNVEVCGADLEGYGGVRVRAISNFKAGDELYVSYVDPAIPRKLRRAWLFRNYNFWCRCTRCEFEGDGPEECTECKKAAVGEKFPACGQCHRAWYCSVSCQKVAWKRGHKKICQAIVTKDKQNCQSNGTT</sequence>
<reference evidence="10" key="1">
    <citation type="submission" date="2019-08" db="EMBL/GenBank/DDBJ databases">
        <title>The improved chromosome-level genome for the pearl oyster Pinctada fucata martensii using PacBio sequencing and Hi-C.</title>
        <authorList>
            <person name="Zheng Z."/>
        </authorList>
    </citation>
    <scope>NUCLEOTIDE SEQUENCE</scope>
    <source>
        <strain evidence="10">ZZ-2019</strain>
        <tissue evidence="10">Adductor muscle</tissue>
    </source>
</reference>
<dbReference type="SUPFAM" id="SSF82199">
    <property type="entry name" value="SET domain"/>
    <property type="match status" value="1"/>
</dbReference>
<dbReference type="Pfam" id="PF01753">
    <property type="entry name" value="zf-MYND"/>
    <property type="match status" value="2"/>
</dbReference>
<dbReference type="InterPro" id="IPR001214">
    <property type="entry name" value="SET_dom"/>
</dbReference>
<dbReference type="Gene3D" id="2.170.270.10">
    <property type="entry name" value="SET domain"/>
    <property type="match status" value="1"/>
</dbReference>
<keyword evidence="3" id="KW-0949">S-adenosyl-L-methionine</keyword>
<dbReference type="CDD" id="cd20071">
    <property type="entry name" value="SET_SMYD"/>
    <property type="match status" value="1"/>
</dbReference>
<comment type="caution">
    <text evidence="10">The sequence shown here is derived from an EMBL/GenBank/DDBJ whole genome shotgun (WGS) entry which is preliminary data.</text>
</comment>
<dbReference type="Gene3D" id="1.25.40.10">
    <property type="entry name" value="Tetratricopeptide repeat domain"/>
    <property type="match status" value="2"/>
</dbReference>
<keyword evidence="5 7" id="KW-0863">Zinc-finger</keyword>
<dbReference type="Pfam" id="PF00856">
    <property type="entry name" value="SET"/>
    <property type="match status" value="1"/>
</dbReference>
<evidence type="ECO:0000313" key="10">
    <source>
        <dbReference type="EMBL" id="KAK3085405.1"/>
    </source>
</evidence>
<dbReference type="Proteomes" id="UP001186944">
    <property type="component" value="Unassembled WGS sequence"/>
</dbReference>
<dbReference type="PROSITE" id="PS50865">
    <property type="entry name" value="ZF_MYND_2"/>
    <property type="match status" value="2"/>
</dbReference>
<evidence type="ECO:0008006" key="12">
    <source>
        <dbReference type="Google" id="ProtNLM"/>
    </source>
</evidence>
<evidence type="ECO:0000256" key="7">
    <source>
        <dbReference type="PROSITE-ProRule" id="PRU00134"/>
    </source>
</evidence>
<dbReference type="GO" id="GO:0008270">
    <property type="term" value="F:zinc ion binding"/>
    <property type="evidence" value="ECO:0007669"/>
    <property type="project" value="UniProtKB-KW"/>
</dbReference>
<keyword evidence="6" id="KW-0862">Zinc</keyword>
<name>A0AA88XJ88_PINIB</name>
<protein>
    <recommendedName>
        <fullName evidence="12">SET and MYND domain-containing protein 5</fullName>
    </recommendedName>
</protein>
<evidence type="ECO:0000256" key="3">
    <source>
        <dbReference type="ARBA" id="ARBA00022691"/>
    </source>
</evidence>
<dbReference type="SUPFAM" id="SSF48452">
    <property type="entry name" value="TPR-like"/>
    <property type="match status" value="1"/>
</dbReference>
<dbReference type="Gene3D" id="6.10.140.2220">
    <property type="match status" value="2"/>
</dbReference>
<keyword evidence="11" id="KW-1185">Reference proteome</keyword>